<keyword evidence="2" id="KW-1185">Reference proteome</keyword>
<name>A0A1B8Z8N6_9FLAO</name>
<comment type="caution">
    <text evidence="1">The sequence shown here is derived from an EMBL/GenBank/DDBJ whole genome shotgun (WGS) entry which is preliminary data.</text>
</comment>
<accession>A0A1B8Z8N6</accession>
<dbReference type="OrthoDB" id="1345900at2"/>
<proteinExistence type="predicted"/>
<sequence>MYKGRAAFSLLLFLTVFLLPQLTKASAYWMEIHGSGKVKEQVKIQVCYGFIDELSERHRTTGPEFQRIKDFGFFILNAKGEKSKIQLQPKEDHWETTFTPDKEGTYRIFGINDQQPVLIRSKNQEDNVRPIDFMCGAYQVGAVFNNNLPLQQMDIILQEKNRIYTVFPYRNMKPAEKGTMIRIFNPENWEKNIPTDENHKVTFKATMPGLYVIRQDWQDKTKGTLQGIPYYTIRYRNNYCLWIN</sequence>
<evidence type="ECO:0000313" key="1">
    <source>
        <dbReference type="EMBL" id="OCA67925.1"/>
    </source>
</evidence>
<dbReference type="EMBL" id="MAYH01000051">
    <property type="protein sequence ID" value="OCA67925.1"/>
    <property type="molecule type" value="Genomic_DNA"/>
</dbReference>
<gene>
    <name evidence="1" type="ORF">BBI01_20765</name>
</gene>
<dbReference type="RefSeq" id="WP_065396729.1">
    <property type="nucleotide sequence ID" value="NZ_MAYH01000051.1"/>
</dbReference>
<dbReference type="AlphaFoldDB" id="A0A1B8Z8N6"/>
<protein>
    <submittedName>
        <fullName evidence="1">Uncharacterized protein</fullName>
    </submittedName>
</protein>
<organism evidence="1 2">
    <name type="scientific">Chryseobacterium artocarpi</name>
    <dbReference type="NCBI Taxonomy" id="1414727"/>
    <lineage>
        <taxon>Bacteria</taxon>
        <taxon>Pseudomonadati</taxon>
        <taxon>Bacteroidota</taxon>
        <taxon>Flavobacteriia</taxon>
        <taxon>Flavobacteriales</taxon>
        <taxon>Weeksellaceae</taxon>
        <taxon>Chryseobacterium group</taxon>
        <taxon>Chryseobacterium</taxon>
    </lineage>
</organism>
<reference evidence="1 2" key="1">
    <citation type="submission" date="2016-07" db="EMBL/GenBank/DDBJ databases">
        <authorList>
            <person name="Jeong J.-J."/>
            <person name="Kim D.W."/>
            <person name="Sang M.K."/>
            <person name="Choi I.-G."/>
            <person name="Kim K.D."/>
        </authorList>
    </citation>
    <scope>NUCLEOTIDE SEQUENCE [LARGE SCALE GENOMIC DNA]</scope>
    <source>
        <strain evidence="1 2">UTM-3</strain>
    </source>
</reference>
<dbReference type="Proteomes" id="UP000092651">
    <property type="component" value="Unassembled WGS sequence"/>
</dbReference>
<evidence type="ECO:0000313" key="2">
    <source>
        <dbReference type="Proteomes" id="UP000092651"/>
    </source>
</evidence>